<accession>A0AAF0LWZ5</accession>
<name>A0AAF0LWZ5_9CAUD</name>
<sequence>MTEIYDTRLDTISTNMAAAQGRMDMLSGEVKTWNDSLMNFLNTYGEDPTQWDTATTSMYNNIMANKEEVEAAFKEAEDDFYSNM</sequence>
<evidence type="ECO:0000313" key="1">
    <source>
        <dbReference type="EMBL" id="WIC39555.1"/>
    </source>
</evidence>
<evidence type="ECO:0000313" key="2">
    <source>
        <dbReference type="Proteomes" id="UP001237988"/>
    </source>
</evidence>
<dbReference type="EMBL" id="OQ749652">
    <property type="protein sequence ID" value="WIC39555.1"/>
    <property type="molecule type" value="Genomic_DNA"/>
</dbReference>
<proteinExistence type="predicted"/>
<organism evidence="1 2">
    <name type="scientific">Phage Phass-1</name>
    <dbReference type="NCBI Taxonomy" id="3043662"/>
    <lineage>
        <taxon>Viruses</taxon>
        <taxon>Duplodnaviria</taxon>
        <taxon>Heunggongvirae</taxon>
        <taxon>Uroviricota</taxon>
        <taxon>Caudoviricetes</taxon>
        <taxon>Caudoviricetes code 15 clade</taxon>
    </lineage>
</organism>
<protein>
    <submittedName>
        <fullName evidence="1">Uncharacterized protein</fullName>
    </submittedName>
</protein>
<dbReference type="Proteomes" id="UP001237988">
    <property type="component" value="Segment"/>
</dbReference>
<reference evidence="1" key="1">
    <citation type="submission" date="2023-04" db="EMBL/GenBank/DDBJ databases">
        <title>Bacteriophage Phass-1 Discovered in the Human Gut Virome - the Founding Member of the Proposed New Family Phassviridae.</title>
        <authorList>
            <person name="Tikunov A.Y."/>
            <person name="Morozova V.V."/>
            <person name="Chechushkov A.V."/>
            <person name="Tikunova N.V."/>
        </authorList>
    </citation>
    <scope>NUCLEOTIDE SEQUENCE</scope>
</reference>